<dbReference type="InterPro" id="IPR001709">
    <property type="entry name" value="Flavoprot_Pyr_Nucl_cyt_Rdtase"/>
</dbReference>
<evidence type="ECO:0000256" key="1">
    <source>
        <dbReference type="SAM" id="MobiDB-lite"/>
    </source>
</evidence>
<evidence type="ECO:0000259" key="2">
    <source>
        <dbReference type="PROSITE" id="PS51384"/>
    </source>
</evidence>
<gene>
    <name evidence="3" type="ORF">POL72_47495</name>
</gene>
<feature type="domain" description="FAD-binding FR-type" evidence="2">
    <location>
        <begin position="38"/>
        <end position="136"/>
    </location>
</feature>
<proteinExistence type="predicted"/>
<feature type="region of interest" description="Disordered" evidence="1">
    <location>
        <begin position="1"/>
        <end position="43"/>
    </location>
</feature>
<reference evidence="3 4" key="1">
    <citation type="submission" date="2023-01" db="EMBL/GenBank/DDBJ databases">
        <title>Minimal conservation of predation-associated metabolite biosynthetic gene clusters underscores biosynthetic potential of Myxococcota including descriptions for ten novel species: Archangium lansinium sp. nov., Myxococcus landrumus sp. nov., Nannocystis bai.</title>
        <authorList>
            <person name="Ahearne A."/>
            <person name="Stevens C."/>
            <person name="Dowd S."/>
        </authorList>
    </citation>
    <scope>NUCLEOTIDE SEQUENCE [LARGE SCALE GENOMIC DNA]</scope>
    <source>
        <strain evidence="3 4">WIWO2</strain>
    </source>
</reference>
<dbReference type="RefSeq" id="WP_272103730.1">
    <property type="nucleotide sequence ID" value="NZ_JAQNDK010000006.1"/>
</dbReference>
<dbReference type="InterPro" id="IPR017927">
    <property type="entry name" value="FAD-bd_FR_type"/>
</dbReference>
<dbReference type="PRINTS" id="PR00406">
    <property type="entry name" value="CYTB5RDTASE"/>
</dbReference>
<dbReference type="Pfam" id="PF10418">
    <property type="entry name" value="DHODB_Fe-S_bind"/>
    <property type="match status" value="1"/>
</dbReference>
<evidence type="ECO:0000313" key="3">
    <source>
        <dbReference type="EMBL" id="MDC0685443.1"/>
    </source>
</evidence>
<organism evidence="3 4">
    <name type="scientific">Sorangium atrum</name>
    <dbReference type="NCBI Taxonomy" id="2995308"/>
    <lineage>
        <taxon>Bacteria</taxon>
        <taxon>Pseudomonadati</taxon>
        <taxon>Myxococcota</taxon>
        <taxon>Polyangia</taxon>
        <taxon>Polyangiales</taxon>
        <taxon>Polyangiaceae</taxon>
        <taxon>Sorangium</taxon>
    </lineage>
</organism>
<dbReference type="InterPro" id="IPR019480">
    <property type="entry name" value="Dihydroorotate_DH_Fe-S-bd"/>
</dbReference>
<evidence type="ECO:0000313" key="4">
    <source>
        <dbReference type="Proteomes" id="UP001217485"/>
    </source>
</evidence>
<dbReference type="PRINTS" id="PR00371">
    <property type="entry name" value="FPNCR"/>
</dbReference>
<sequence length="308" mass="33265">MTFVPRDIPLPVAPDPAIPRGTGSPPGAADRQPAPNPWAPEPARVRRVHRETATTFTATIDLPGRPGGLAFAPGQFNMLYAFGVGEVAISISGDPARPDRLLHTIREVGPVTRALGRLRAGMALGLRGPFGSSWPVDEARGEDVLLLAGGLGMAPLRPALCHILRHRAAYGRVALLYGARGPEDLLYSRELDRWSRRADLQVLVTVDRAGPGWRGHVGVVPALLRLADFEPGRAVAFVCGPEVMMRFTARELERRGVPGERVHASLERNMKCAVGICGRCQLGPSFICKDGPVLRYDRVGPLLAVREL</sequence>
<accession>A0ABT5CHP7</accession>
<keyword evidence="4" id="KW-1185">Reference proteome</keyword>
<dbReference type="InterPro" id="IPR012165">
    <property type="entry name" value="Cyt_c3_hydrogenase_gsu"/>
</dbReference>
<name>A0ABT5CHP7_9BACT</name>
<dbReference type="PIRSF" id="PIRSF006816">
    <property type="entry name" value="Cyc3_hyd_g"/>
    <property type="match status" value="1"/>
</dbReference>
<dbReference type="Gene3D" id="3.40.50.80">
    <property type="entry name" value="Nucleotide-binding domain of ferredoxin-NADP reductase (FNR) module"/>
    <property type="match status" value="1"/>
</dbReference>
<comment type="caution">
    <text evidence="3">The sequence shown here is derived from an EMBL/GenBank/DDBJ whole genome shotgun (WGS) entry which is preliminary data.</text>
</comment>
<dbReference type="InterPro" id="IPR039261">
    <property type="entry name" value="FNR_nucleotide-bd"/>
</dbReference>
<dbReference type="EMBL" id="JAQNDK010000006">
    <property type="protein sequence ID" value="MDC0685443.1"/>
    <property type="molecule type" value="Genomic_DNA"/>
</dbReference>
<dbReference type="PANTHER" id="PTHR43513">
    <property type="entry name" value="DIHYDROOROTATE DEHYDROGENASE B (NAD(+)), ELECTRON TRANSFER SUBUNIT"/>
    <property type="match status" value="1"/>
</dbReference>
<dbReference type="CDD" id="cd06221">
    <property type="entry name" value="sulfite_reductase_like"/>
    <property type="match status" value="1"/>
</dbReference>
<dbReference type="SUPFAM" id="SSF63380">
    <property type="entry name" value="Riboflavin synthase domain-like"/>
    <property type="match status" value="1"/>
</dbReference>
<dbReference type="Proteomes" id="UP001217485">
    <property type="component" value="Unassembled WGS sequence"/>
</dbReference>
<dbReference type="InterPro" id="IPR050353">
    <property type="entry name" value="PyrK_electron_transfer"/>
</dbReference>
<protein>
    <submittedName>
        <fullName evidence="3">FAD/NAD(P)-binding protein</fullName>
    </submittedName>
</protein>
<dbReference type="InterPro" id="IPR017938">
    <property type="entry name" value="Riboflavin_synthase-like_b-brl"/>
</dbReference>
<dbReference type="PROSITE" id="PS51384">
    <property type="entry name" value="FAD_FR"/>
    <property type="match status" value="1"/>
</dbReference>
<dbReference type="InterPro" id="IPR001433">
    <property type="entry name" value="OxRdtase_FAD/NAD-bd"/>
</dbReference>
<dbReference type="PANTHER" id="PTHR43513:SF1">
    <property type="entry name" value="ANAEROBIC SULFITE REDUCTASE SUBUNIT B"/>
    <property type="match status" value="1"/>
</dbReference>
<dbReference type="SUPFAM" id="SSF52343">
    <property type="entry name" value="Ferredoxin reductase-like, C-terminal NADP-linked domain"/>
    <property type="match status" value="1"/>
</dbReference>
<dbReference type="Pfam" id="PF00175">
    <property type="entry name" value="NAD_binding_1"/>
    <property type="match status" value="1"/>
</dbReference>
<dbReference type="Gene3D" id="2.40.30.10">
    <property type="entry name" value="Translation factors"/>
    <property type="match status" value="1"/>
</dbReference>